<dbReference type="EMBL" id="LBTX01000005">
    <property type="protein sequence ID" value="KKQ50463.1"/>
    <property type="molecule type" value="Genomic_DNA"/>
</dbReference>
<evidence type="ECO:0000313" key="1">
    <source>
        <dbReference type="EMBL" id="KKQ50463.1"/>
    </source>
</evidence>
<name>A0A0G0I544_9BACT</name>
<reference evidence="1 2" key="1">
    <citation type="journal article" date="2015" name="Nature">
        <title>rRNA introns, odd ribosomes, and small enigmatic genomes across a large radiation of phyla.</title>
        <authorList>
            <person name="Brown C.T."/>
            <person name="Hug L.A."/>
            <person name="Thomas B.C."/>
            <person name="Sharon I."/>
            <person name="Castelle C.J."/>
            <person name="Singh A."/>
            <person name="Wilkins M.J."/>
            <person name="Williams K.H."/>
            <person name="Banfield J.F."/>
        </authorList>
    </citation>
    <scope>NUCLEOTIDE SEQUENCE [LARGE SCALE GENOMIC DNA]</scope>
</reference>
<sequence length="52" mass="6074">MKHERSQNYPHYTKKPKVSAEAIELAMHFGADPKEIQKALNKKRAELPQTRK</sequence>
<evidence type="ECO:0000313" key="2">
    <source>
        <dbReference type="Proteomes" id="UP000034231"/>
    </source>
</evidence>
<organism evidence="1 2">
    <name type="scientific">Candidatus Shapirobacteria bacterium GW2011_GWE1_38_10</name>
    <dbReference type="NCBI Taxonomy" id="1618488"/>
    <lineage>
        <taxon>Bacteria</taxon>
        <taxon>Candidatus Shapironibacteriota</taxon>
    </lineage>
</organism>
<comment type="caution">
    <text evidence="1">The sequence shown here is derived from an EMBL/GenBank/DDBJ whole genome shotgun (WGS) entry which is preliminary data.</text>
</comment>
<gene>
    <name evidence="1" type="ORF">US68_C0005G0030</name>
</gene>
<accession>A0A0G0I544</accession>
<proteinExistence type="predicted"/>
<dbReference type="AlphaFoldDB" id="A0A0G0I544"/>
<dbReference type="Proteomes" id="UP000034231">
    <property type="component" value="Unassembled WGS sequence"/>
</dbReference>
<protein>
    <submittedName>
        <fullName evidence="1">Uncharacterized protein</fullName>
    </submittedName>
</protein>